<organism evidence="1 2">
    <name type="scientific">Trifolium medium</name>
    <dbReference type="NCBI Taxonomy" id="97028"/>
    <lineage>
        <taxon>Eukaryota</taxon>
        <taxon>Viridiplantae</taxon>
        <taxon>Streptophyta</taxon>
        <taxon>Embryophyta</taxon>
        <taxon>Tracheophyta</taxon>
        <taxon>Spermatophyta</taxon>
        <taxon>Magnoliopsida</taxon>
        <taxon>eudicotyledons</taxon>
        <taxon>Gunneridae</taxon>
        <taxon>Pentapetalae</taxon>
        <taxon>rosids</taxon>
        <taxon>fabids</taxon>
        <taxon>Fabales</taxon>
        <taxon>Fabaceae</taxon>
        <taxon>Papilionoideae</taxon>
        <taxon>50 kb inversion clade</taxon>
        <taxon>NPAAA clade</taxon>
        <taxon>Hologalegina</taxon>
        <taxon>IRL clade</taxon>
        <taxon>Trifolieae</taxon>
        <taxon>Trifolium</taxon>
    </lineage>
</organism>
<proteinExistence type="predicted"/>
<reference evidence="1 2" key="1">
    <citation type="journal article" date="2018" name="Front. Plant Sci.">
        <title>Red Clover (Trifolium pratense) and Zigzag Clover (T. medium) - A Picture of Genomic Similarities and Differences.</title>
        <authorList>
            <person name="Dluhosova J."/>
            <person name="Istvanek J."/>
            <person name="Nedelnik J."/>
            <person name="Repkova J."/>
        </authorList>
    </citation>
    <scope>NUCLEOTIDE SEQUENCE [LARGE SCALE GENOMIC DNA]</scope>
    <source>
        <strain evidence="2">cv. 10/8</strain>
        <tissue evidence="1">Leaf</tissue>
    </source>
</reference>
<keyword evidence="2" id="KW-1185">Reference proteome</keyword>
<name>A0A392S2N0_9FABA</name>
<dbReference type="EMBL" id="LXQA010300916">
    <property type="protein sequence ID" value="MCI42145.1"/>
    <property type="molecule type" value="Genomic_DNA"/>
</dbReference>
<evidence type="ECO:0000313" key="2">
    <source>
        <dbReference type="Proteomes" id="UP000265520"/>
    </source>
</evidence>
<dbReference type="Proteomes" id="UP000265520">
    <property type="component" value="Unassembled WGS sequence"/>
</dbReference>
<accession>A0A392S2N0</accession>
<feature type="non-terminal residue" evidence="1">
    <location>
        <position position="80"/>
    </location>
</feature>
<protein>
    <submittedName>
        <fullName evidence="1">Uncharacterized protein</fullName>
    </submittedName>
</protein>
<dbReference type="AlphaFoldDB" id="A0A392S2N0"/>
<sequence length="80" mass="9065">MKSSLDVKPAFLCLSRASFVPSIWRVETALLKFDGKKRFNFDSKVALSQSCRSHMGPDRMSFDPLSVFLSKPLPMPRESL</sequence>
<evidence type="ECO:0000313" key="1">
    <source>
        <dbReference type="EMBL" id="MCI42145.1"/>
    </source>
</evidence>
<comment type="caution">
    <text evidence="1">The sequence shown here is derived from an EMBL/GenBank/DDBJ whole genome shotgun (WGS) entry which is preliminary data.</text>
</comment>